<reference evidence="3 4" key="1">
    <citation type="journal article" date="2015" name="Sci. Rep.">
        <title>Chromosome-level genome map provides insights into diverse defense mechanisms in the medicinal fungus Ganoderma sinense.</title>
        <authorList>
            <person name="Zhu Y."/>
            <person name="Xu J."/>
            <person name="Sun C."/>
            <person name="Zhou S."/>
            <person name="Xu H."/>
            <person name="Nelson D.R."/>
            <person name="Qian J."/>
            <person name="Song J."/>
            <person name="Luo H."/>
            <person name="Xiang L."/>
            <person name="Li Y."/>
            <person name="Xu Z."/>
            <person name="Ji A."/>
            <person name="Wang L."/>
            <person name="Lu S."/>
            <person name="Hayward A."/>
            <person name="Sun W."/>
            <person name="Li X."/>
            <person name="Schwartz D.C."/>
            <person name="Wang Y."/>
            <person name="Chen S."/>
        </authorList>
    </citation>
    <scope>NUCLEOTIDE SEQUENCE [LARGE SCALE GENOMIC DNA]</scope>
    <source>
        <strain evidence="3 4">ZZ0214-1</strain>
    </source>
</reference>
<feature type="region of interest" description="Disordered" evidence="1">
    <location>
        <begin position="1"/>
        <end position="59"/>
    </location>
</feature>
<feature type="compositionally biased region" description="Polar residues" evidence="1">
    <location>
        <begin position="1"/>
        <end position="10"/>
    </location>
</feature>
<keyword evidence="2" id="KW-0812">Transmembrane</keyword>
<name>A0A2G8RYY6_9APHY</name>
<comment type="caution">
    <text evidence="3">The sequence shown here is derived from an EMBL/GenBank/DDBJ whole genome shotgun (WGS) entry which is preliminary data.</text>
</comment>
<evidence type="ECO:0000313" key="3">
    <source>
        <dbReference type="EMBL" id="PIL26739.1"/>
    </source>
</evidence>
<organism evidence="3 4">
    <name type="scientific">Ganoderma sinense ZZ0214-1</name>
    <dbReference type="NCBI Taxonomy" id="1077348"/>
    <lineage>
        <taxon>Eukaryota</taxon>
        <taxon>Fungi</taxon>
        <taxon>Dikarya</taxon>
        <taxon>Basidiomycota</taxon>
        <taxon>Agaricomycotina</taxon>
        <taxon>Agaricomycetes</taxon>
        <taxon>Polyporales</taxon>
        <taxon>Polyporaceae</taxon>
        <taxon>Ganoderma</taxon>
    </lineage>
</organism>
<protein>
    <submittedName>
        <fullName evidence="3">Uncharacterized protein</fullName>
    </submittedName>
</protein>
<dbReference type="EMBL" id="AYKW01000038">
    <property type="protein sequence ID" value="PIL26739.1"/>
    <property type="molecule type" value="Genomic_DNA"/>
</dbReference>
<keyword evidence="2" id="KW-0472">Membrane</keyword>
<gene>
    <name evidence="3" type="ORF">GSI_11153</name>
</gene>
<feature type="compositionally biased region" description="Polar residues" evidence="1">
    <location>
        <begin position="39"/>
        <end position="59"/>
    </location>
</feature>
<keyword evidence="2" id="KW-1133">Transmembrane helix</keyword>
<evidence type="ECO:0000313" key="4">
    <source>
        <dbReference type="Proteomes" id="UP000230002"/>
    </source>
</evidence>
<evidence type="ECO:0000256" key="1">
    <source>
        <dbReference type="SAM" id="MobiDB-lite"/>
    </source>
</evidence>
<feature type="transmembrane region" description="Helical" evidence="2">
    <location>
        <begin position="59"/>
        <end position="81"/>
    </location>
</feature>
<keyword evidence="4" id="KW-1185">Reference proteome</keyword>
<evidence type="ECO:0000256" key="2">
    <source>
        <dbReference type="SAM" id="Phobius"/>
    </source>
</evidence>
<dbReference type="AlphaFoldDB" id="A0A2G8RYY6"/>
<accession>A0A2G8RYY6</accession>
<proteinExistence type="predicted"/>
<sequence length="82" mass="8173">MTATSFTISGTILPISPPSTDPTSVPPNLSSSRGDHPTGLTTSSVASATPQNGASSRSVTMGGVGSWVFVAGSIVFVSVHIL</sequence>
<dbReference type="Proteomes" id="UP000230002">
    <property type="component" value="Unassembled WGS sequence"/>
</dbReference>